<sequence length="97" mass="10709">MGVFRTLGWSFQDCSGIRNLGLEGATVGILVLSSFFKLAMADFCLQVYFSFSTLQGFGNSIELTSCGALSEKEKGANMELLFQVFITFCLLIFGIFY</sequence>
<name>A0A2J6TUP8_9HELO</name>
<dbReference type="RefSeq" id="XP_024743639.1">
    <property type="nucleotide sequence ID" value="XM_024870414.1"/>
</dbReference>
<dbReference type="Proteomes" id="UP000235371">
    <property type="component" value="Unassembled WGS sequence"/>
</dbReference>
<keyword evidence="1" id="KW-1133">Transmembrane helix</keyword>
<dbReference type="AlphaFoldDB" id="A0A2J6TUP8"/>
<accession>A0A2J6TUP8</accession>
<feature type="transmembrane region" description="Helical" evidence="1">
    <location>
        <begin position="80"/>
        <end position="96"/>
    </location>
</feature>
<dbReference type="GeneID" id="36578496"/>
<gene>
    <name evidence="2" type="ORF">K444DRAFT_125260</name>
</gene>
<evidence type="ECO:0000313" key="2">
    <source>
        <dbReference type="EMBL" id="PMD66735.1"/>
    </source>
</evidence>
<organism evidence="2 3">
    <name type="scientific">Hyaloscypha bicolor E</name>
    <dbReference type="NCBI Taxonomy" id="1095630"/>
    <lineage>
        <taxon>Eukaryota</taxon>
        <taxon>Fungi</taxon>
        <taxon>Dikarya</taxon>
        <taxon>Ascomycota</taxon>
        <taxon>Pezizomycotina</taxon>
        <taxon>Leotiomycetes</taxon>
        <taxon>Helotiales</taxon>
        <taxon>Hyaloscyphaceae</taxon>
        <taxon>Hyaloscypha</taxon>
        <taxon>Hyaloscypha bicolor</taxon>
    </lineage>
</organism>
<keyword evidence="3" id="KW-1185">Reference proteome</keyword>
<dbReference type="InParanoid" id="A0A2J6TUP8"/>
<evidence type="ECO:0000256" key="1">
    <source>
        <dbReference type="SAM" id="Phobius"/>
    </source>
</evidence>
<protein>
    <submittedName>
        <fullName evidence="2">Uncharacterized protein</fullName>
    </submittedName>
</protein>
<dbReference type="EMBL" id="KZ613743">
    <property type="protein sequence ID" value="PMD66735.1"/>
    <property type="molecule type" value="Genomic_DNA"/>
</dbReference>
<keyword evidence="1" id="KW-0812">Transmembrane</keyword>
<evidence type="ECO:0000313" key="3">
    <source>
        <dbReference type="Proteomes" id="UP000235371"/>
    </source>
</evidence>
<reference evidence="2 3" key="1">
    <citation type="submission" date="2016-04" db="EMBL/GenBank/DDBJ databases">
        <title>A degradative enzymes factory behind the ericoid mycorrhizal symbiosis.</title>
        <authorList>
            <consortium name="DOE Joint Genome Institute"/>
            <person name="Martino E."/>
            <person name="Morin E."/>
            <person name="Grelet G."/>
            <person name="Kuo A."/>
            <person name="Kohler A."/>
            <person name="Daghino S."/>
            <person name="Barry K."/>
            <person name="Choi C."/>
            <person name="Cichocki N."/>
            <person name="Clum A."/>
            <person name="Copeland A."/>
            <person name="Hainaut M."/>
            <person name="Haridas S."/>
            <person name="Labutti K."/>
            <person name="Lindquist E."/>
            <person name="Lipzen A."/>
            <person name="Khouja H.-R."/>
            <person name="Murat C."/>
            <person name="Ohm R."/>
            <person name="Olson A."/>
            <person name="Spatafora J."/>
            <person name="Veneault-Fourrey C."/>
            <person name="Henrissat B."/>
            <person name="Grigoriev I."/>
            <person name="Martin F."/>
            <person name="Perotto S."/>
        </authorList>
    </citation>
    <scope>NUCLEOTIDE SEQUENCE [LARGE SCALE GENOMIC DNA]</scope>
    <source>
        <strain evidence="2 3">E</strain>
    </source>
</reference>
<keyword evidence="1" id="KW-0472">Membrane</keyword>
<proteinExistence type="predicted"/>